<dbReference type="InterPro" id="IPR000531">
    <property type="entry name" value="Beta-barrel_TonB"/>
</dbReference>
<evidence type="ECO:0000313" key="13">
    <source>
        <dbReference type="EMBL" id="TQV78741.1"/>
    </source>
</evidence>
<sequence length="925" mass="100051">MHSNNEGPLTAAVLLLLWGALPGQSAAANDVIEEVTVTGSHIRKKTGYEGSSPLTVVDKEAFKAQGVADLVDLAAGLTVNAGSIVSQETGGLIGTSQFNIRNLGAGSTLTLINGRRGGISTVPDAGGNLFFDNKQLPLAMIERVDVQTDGASTTYGSDAVGGVVNIITRKGFEGFELSARYQDASNEAYSVNLATGVRTDTAIFNLYATFYGQTRNHRTDFDWLVERIHGDGDLTRSRLISGQGSPGTYRPAVTDTNGVITAFGNPHIDADCEAAGGVIRGENCRYNFADQVAILPEEQRLQVFAEAEYDFSETTTLFTEISYSGNDIERTQGPNSYRNGLVEGGSLFIPAEHPFNFWVADPADPGGASLIYIDPANWDNAIHQAVDLSCNCRPQGLEANGRGDDAPFNRNIDLDYYRLVLGGERELSETWILTANYIYAESRRKYREENNWNSITLNASLLDGTFNPFGTSRVSPDLVSPKDGVSTAGNSRETLLLVMHKERARIDTKQQVLDIVASGDLFEINSGAVAAAVGAQYRLDERETSPDPFLVSGLGNSPEGSAAPSTADQDVVAVFGEVSAPVTDDLQVSIALRYEDYGDVAGSTLDPKLALRWEVNDSVAARASWGTAFQGPSIPQTGRTSATTFIDDAAVVNPVTGVLECGDGGDGSIVVVQTEGSDSLKPQSSENFNLGLIFSPTDDLRLSVDYWRFEYEDLITQDEGAQAIVDNDCADNGIPDDPRIQRLGSGQLRVITSEFINTGSVETDGVDLATHYDFPSVALGLFSAGLNLTYVNKFAVVNDDGSTFDGVGSRNFTNQFGSLPQWRAMANMGWNLDRHSANLVVRYIDSYENDQSDDFEVDSFTSVDLNYAYELPWDDDGELLIFKLGARNLFDVDPPSLGDGVRPAYDDRVHDVRGRILYAETTWTF</sequence>
<dbReference type="RefSeq" id="WP_142904563.1">
    <property type="nucleotide sequence ID" value="NZ_ML660093.1"/>
</dbReference>
<feature type="domain" description="TonB-dependent receptor plug" evidence="12">
    <location>
        <begin position="51"/>
        <end position="163"/>
    </location>
</feature>
<evidence type="ECO:0008006" key="15">
    <source>
        <dbReference type="Google" id="ProtNLM"/>
    </source>
</evidence>
<dbReference type="PROSITE" id="PS52016">
    <property type="entry name" value="TONB_DEPENDENT_REC_3"/>
    <property type="match status" value="1"/>
</dbReference>
<dbReference type="AlphaFoldDB" id="A0A545TNJ6"/>
<keyword evidence="3 8" id="KW-1134">Transmembrane beta strand</keyword>
<evidence type="ECO:0000259" key="12">
    <source>
        <dbReference type="Pfam" id="PF07715"/>
    </source>
</evidence>
<name>A0A545TNJ6_9GAMM</name>
<keyword evidence="14" id="KW-1185">Reference proteome</keyword>
<dbReference type="Gene3D" id="2.40.170.20">
    <property type="entry name" value="TonB-dependent receptor, beta-barrel domain"/>
    <property type="match status" value="1"/>
</dbReference>
<keyword evidence="10" id="KW-0732">Signal</keyword>
<dbReference type="Proteomes" id="UP000319732">
    <property type="component" value="Unassembled WGS sequence"/>
</dbReference>
<comment type="similarity">
    <text evidence="8 9">Belongs to the TonB-dependent receptor family.</text>
</comment>
<dbReference type="Gene3D" id="2.170.130.10">
    <property type="entry name" value="TonB-dependent receptor, plug domain"/>
    <property type="match status" value="1"/>
</dbReference>
<dbReference type="PANTHER" id="PTHR47234">
    <property type="match status" value="1"/>
</dbReference>
<evidence type="ECO:0000256" key="6">
    <source>
        <dbReference type="ARBA" id="ARBA00023136"/>
    </source>
</evidence>
<proteinExistence type="inferred from homology"/>
<evidence type="ECO:0000256" key="2">
    <source>
        <dbReference type="ARBA" id="ARBA00022448"/>
    </source>
</evidence>
<dbReference type="Pfam" id="PF00593">
    <property type="entry name" value="TonB_dep_Rec_b-barrel"/>
    <property type="match status" value="1"/>
</dbReference>
<dbReference type="InterPro" id="IPR037066">
    <property type="entry name" value="Plug_dom_sf"/>
</dbReference>
<dbReference type="Pfam" id="PF07715">
    <property type="entry name" value="Plug"/>
    <property type="match status" value="1"/>
</dbReference>
<evidence type="ECO:0000256" key="7">
    <source>
        <dbReference type="ARBA" id="ARBA00023237"/>
    </source>
</evidence>
<keyword evidence="4 8" id="KW-0812">Transmembrane</keyword>
<evidence type="ECO:0000259" key="11">
    <source>
        <dbReference type="Pfam" id="PF00593"/>
    </source>
</evidence>
<dbReference type="SUPFAM" id="SSF56935">
    <property type="entry name" value="Porins"/>
    <property type="match status" value="1"/>
</dbReference>
<keyword evidence="5 9" id="KW-0798">TonB box</keyword>
<dbReference type="EMBL" id="VHSG01000012">
    <property type="protein sequence ID" value="TQV78741.1"/>
    <property type="molecule type" value="Genomic_DNA"/>
</dbReference>
<keyword evidence="2 8" id="KW-0813">Transport</keyword>
<keyword evidence="6 8" id="KW-0472">Membrane</keyword>
<dbReference type="InterPro" id="IPR012910">
    <property type="entry name" value="Plug_dom"/>
</dbReference>
<organism evidence="13 14">
    <name type="scientific">Exilibacterium tricleocarpae</name>
    <dbReference type="NCBI Taxonomy" id="2591008"/>
    <lineage>
        <taxon>Bacteria</taxon>
        <taxon>Pseudomonadati</taxon>
        <taxon>Pseudomonadota</taxon>
        <taxon>Gammaproteobacteria</taxon>
        <taxon>Cellvibrionales</taxon>
        <taxon>Cellvibrionaceae</taxon>
        <taxon>Exilibacterium</taxon>
    </lineage>
</organism>
<dbReference type="InterPro" id="IPR036942">
    <property type="entry name" value="Beta-barrel_TonB_sf"/>
</dbReference>
<accession>A0A545TNJ6</accession>
<comment type="subcellular location">
    <subcellularLocation>
        <location evidence="1 8">Cell outer membrane</location>
        <topology evidence="1 8">Multi-pass membrane protein</topology>
    </subcellularLocation>
</comment>
<evidence type="ECO:0000313" key="14">
    <source>
        <dbReference type="Proteomes" id="UP000319732"/>
    </source>
</evidence>
<evidence type="ECO:0000256" key="8">
    <source>
        <dbReference type="PROSITE-ProRule" id="PRU01360"/>
    </source>
</evidence>
<protein>
    <recommendedName>
        <fullName evidence="15">TonB-dependent receptor</fullName>
    </recommendedName>
</protein>
<dbReference type="OrthoDB" id="9805434at2"/>
<evidence type="ECO:0000256" key="4">
    <source>
        <dbReference type="ARBA" id="ARBA00022692"/>
    </source>
</evidence>
<evidence type="ECO:0000256" key="1">
    <source>
        <dbReference type="ARBA" id="ARBA00004571"/>
    </source>
</evidence>
<evidence type="ECO:0000256" key="5">
    <source>
        <dbReference type="ARBA" id="ARBA00023077"/>
    </source>
</evidence>
<reference evidence="13 14" key="1">
    <citation type="submission" date="2019-06" db="EMBL/GenBank/DDBJ databases">
        <title>Whole genome sequence for Cellvibrionaceae sp. R142.</title>
        <authorList>
            <person name="Wang G."/>
        </authorList>
    </citation>
    <scope>NUCLEOTIDE SEQUENCE [LARGE SCALE GENOMIC DNA]</scope>
    <source>
        <strain evidence="13 14">R142</strain>
    </source>
</reference>
<feature type="signal peptide" evidence="10">
    <location>
        <begin position="1"/>
        <end position="27"/>
    </location>
</feature>
<evidence type="ECO:0000256" key="3">
    <source>
        <dbReference type="ARBA" id="ARBA00022452"/>
    </source>
</evidence>
<dbReference type="InterPro" id="IPR039426">
    <property type="entry name" value="TonB-dep_rcpt-like"/>
</dbReference>
<feature type="chain" id="PRO_5022185925" description="TonB-dependent receptor" evidence="10">
    <location>
        <begin position="28"/>
        <end position="925"/>
    </location>
</feature>
<keyword evidence="7 8" id="KW-0998">Cell outer membrane</keyword>
<evidence type="ECO:0000256" key="10">
    <source>
        <dbReference type="SAM" id="SignalP"/>
    </source>
</evidence>
<evidence type="ECO:0000256" key="9">
    <source>
        <dbReference type="RuleBase" id="RU003357"/>
    </source>
</evidence>
<dbReference type="GO" id="GO:0009279">
    <property type="term" value="C:cell outer membrane"/>
    <property type="evidence" value="ECO:0007669"/>
    <property type="project" value="UniProtKB-SubCell"/>
</dbReference>
<comment type="caution">
    <text evidence="13">The sequence shown here is derived from an EMBL/GenBank/DDBJ whole genome shotgun (WGS) entry which is preliminary data.</text>
</comment>
<gene>
    <name evidence="13" type="ORF">FKG94_12005</name>
</gene>
<feature type="domain" description="TonB-dependent receptor-like beta-barrel" evidence="11">
    <location>
        <begin position="402"/>
        <end position="889"/>
    </location>
</feature>
<dbReference type="PANTHER" id="PTHR47234:SF2">
    <property type="entry name" value="TONB-DEPENDENT RECEPTOR"/>
    <property type="match status" value="1"/>
</dbReference>